<keyword evidence="13" id="KW-0067">ATP-binding</keyword>
<keyword evidence="22" id="KW-1185">Reference proteome</keyword>
<reference evidence="21" key="1">
    <citation type="submission" date="2014-01" db="EMBL/GenBank/DDBJ databases">
        <authorList>
            <person name="Aslett M."/>
        </authorList>
    </citation>
    <scope>NUCLEOTIDE SEQUENCE</scope>
</reference>
<dbReference type="EMBL" id="HG806322">
    <property type="protein sequence ID" value="CDW58373.1"/>
    <property type="molecule type" value="Genomic_DNA"/>
</dbReference>
<comment type="similarity">
    <text evidence="4">Belongs to the ABC transporter superfamily.</text>
</comment>
<evidence type="ECO:0000256" key="2">
    <source>
        <dbReference type="ARBA" id="ARBA00004202"/>
    </source>
</evidence>
<dbReference type="GO" id="GO:0043094">
    <property type="term" value="P:metabolic compound salvage"/>
    <property type="evidence" value="ECO:0007669"/>
    <property type="project" value="InterPro"/>
</dbReference>
<evidence type="ECO:0000256" key="13">
    <source>
        <dbReference type="ARBA" id="ARBA00022840"/>
    </source>
</evidence>
<dbReference type="InterPro" id="IPR003439">
    <property type="entry name" value="ABC_transporter-like_ATP-bd"/>
</dbReference>
<dbReference type="InterPro" id="IPR017871">
    <property type="entry name" value="ABC_transporter-like_CS"/>
</dbReference>
<dbReference type="InterPro" id="IPR024052">
    <property type="entry name" value="Phosphopentomutase_DeoB_cap_sf"/>
</dbReference>
<dbReference type="PROSITE" id="PS50893">
    <property type="entry name" value="ABC_TRANSPORTER_2"/>
    <property type="match status" value="2"/>
</dbReference>
<dbReference type="Proteomes" id="UP000030665">
    <property type="component" value="Unassembled WGS sequence"/>
</dbReference>
<dbReference type="Pfam" id="PF02653">
    <property type="entry name" value="BPD_transp_2"/>
    <property type="match status" value="2"/>
</dbReference>
<proteinExistence type="inferred from homology"/>
<dbReference type="PROSITE" id="PS00211">
    <property type="entry name" value="ABC_TRANSPORTER_1"/>
    <property type="match status" value="2"/>
</dbReference>
<dbReference type="STRING" id="36087.A0A077ZFN7"/>
<dbReference type="FunFam" id="3.40.50.300:FF:000127">
    <property type="entry name" value="Ribose import ATP-binding protein RbsA"/>
    <property type="match status" value="1"/>
</dbReference>
<feature type="domain" description="ABC transporter" evidence="20">
    <location>
        <begin position="1"/>
        <end position="234"/>
    </location>
</feature>
<keyword evidence="12" id="KW-0547">Nucleotide-binding</keyword>
<evidence type="ECO:0000256" key="9">
    <source>
        <dbReference type="ARBA" id="ARBA00022692"/>
    </source>
</evidence>
<protein>
    <submittedName>
        <fullName evidence="21">ABC tran and Metalloenzyme and BPD transp 2 domai n containing protein</fullName>
    </submittedName>
</protein>
<dbReference type="InterPro" id="IPR001851">
    <property type="entry name" value="ABC_transp_permease"/>
</dbReference>
<feature type="transmembrane region" description="Helical" evidence="19">
    <location>
        <begin position="734"/>
        <end position="762"/>
    </location>
</feature>
<evidence type="ECO:0000256" key="4">
    <source>
        <dbReference type="ARBA" id="ARBA00005417"/>
    </source>
</evidence>
<keyword evidence="11" id="KW-0677">Repeat</keyword>
<dbReference type="NCBIfam" id="TIGR01696">
    <property type="entry name" value="deoB"/>
    <property type="match status" value="1"/>
</dbReference>
<dbReference type="CDD" id="cd03215">
    <property type="entry name" value="ABC_Carb_Monos_II"/>
    <property type="match status" value="1"/>
</dbReference>
<dbReference type="GO" id="GO:0000287">
    <property type="term" value="F:magnesium ion binding"/>
    <property type="evidence" value="ECO:0007669"/>
    <property type="project" value="InterPro"/>
</dbReference>
<dbReference type="GO" id="GO:0008973">
    <property type="term" value="F:phosphopentomutase activity"/>
    <property type="evidence" value="ECO:0007669"/>
    <property type="project" value="InterPro"/>
</dbReference>
<feature type="transmembrane region" description="Helical" evidence="19">
    <location>
        <begin position="887"/>
        <end position="908"/>
    </location>
</feature>
<dbReference type="OrthoDB" id="422637at2759"/>
<dbReference type="InterPro" id="IPR010045">
    <property type="entry name" value="DeoB"/>
</dbReference>
<evidence type="ECO:0000256" key="7">
    <source>
        <dbReference type="ARBA" id="ARBA00022475"/>
    </source>
</evidence>
<dbReference type="AlphaFoldDB" id="A0A077ZFN7"/>
<feature type="transmembrane region" description="Helical" evidence="19">
    <location>
        <begin position="543"/>
        <end position="562"/>
    </location>
</feature>
<dbReference type="Gene3D" id="3.40.720.10">
    <property type="entry name" value="Alkaline Phosphatase, subunit A"/>
    <property type="match status" value="1"/>
</dbReference>
<dbReference type="SUPFAM" id="SSF143856">
    <property type="entry name" value="DeoB insert domain-like"/>
    <property type="match status" value="1"/>
</dbReference>
<evidence type="ECO:0000256" key="3">
    <source>
        <dbReference type="ARBA" id="ARBA00004651"/>
    </source>
</evidence>
<evidence type="ECO:0000256" key="8">
    <source>
        <dbReference type="ARBA" id="ARBA00022490"/>
    </source>
</evidence>
<evidence type="ECO:0000256" key="16">
    <source>
        <dbReference type="ARBA" id="ARBA00023136"/>
    </source>
</evidence>
<feature type="transmembrane region" description="Helical" evidence="19">
    <location>
        <begin position="623"/>
        <end position="644"/>
    </location>
</feature>
<feature type="domain" description="ABC transporter" evidence="20">
    <location>
        <begin position="251"/>
        <end position="495"/>
    </location>
</feature>
<evidence type="ECO:0000256" key="15">
    <source>
        <dbReference type="ARBA" id="ARBA00022989"/>
    </source>
</evidence>
<dbReference type="InterPro" id="IPR027417">
    <property type="entry name" value="P-loop_NTPase"/>
</dbReference>
<keyword evidence="7" id="KW-1003">Cell membrane</keyword>
<organism evidence="21 22">
    <name type="scientific">Trichuris trichiura</name>
    <name type="common">Whipworm</name>
    <name type="synonym">Trichocephalus trichiurus</name>
    <dbReference type="NCBI Taxonomy" id="36087"/>
    <lineage>
        <taxon>Eukaryota</taxon>
        <taxon>Metazoa</taxon>
        <taxon>Ecdysozoa</taxon>
        <taxon>Nematoda</taxon>
        <taxon>Enoplea</taxon>
        <taxon>Dorylaimia</taxon>
        <taxon>Trichinellida</taxon>
        <taxon>Trichuridae</taxon>
        <taxon>Trichuris</taxon>
    </lineage>
</organism>
<evidence type="ECO:0000256" key="19">
    <source>
        <dbReference type="SAM" id="Phobius"/>
    </source>
</evidence>
<dbReference type="GO" id="GO:0005524">
    <property type="term" value="F:ATP binding"/>
    <property type="evidence" value="ECO:0007669"/>
    <property type="project" value="UniProtKB-KW"/>
</dbReference>
<evidence type="ECO:0000256" key="6">
    <source>
        <dbReference type="ARBA" id="ARBA00022448"/>
    </source>
</evidence>
<feature type="transmembrane region" description="Helical" evidence="19">
    <location>
        <begin position="503"/>
        <end position="523"/>
    </location>
</feature>
<comment type="subcellular location">
    <subcellularLocation>
        <location evidence="3">Cell membrane</location>
        <topology evidence="3">Multi-pass membrane protein</topology>
    </subcellularLocation>
    <subcellularLocation>
        <location evidence="2">Cell membrane</location>
        <topology evidence="2">Peripheral membrane protein</topology>
    </subcellularLocation>
</comment>
<dbReference type="GO" id="GO:0009117">
    <property type="term" value="P:nucleotide metabolic process"/>
    <property type="evidence" value="ECO:0007669"/>
    <property type="project" value="InterPro"/>
</dbReference>
<keyword evidence="18" id="KW-0413">Isomerase</keyword>
<dbReference type="FunFam" id="3.30.70.1250:FF:000001">
    <property type="entry name" value="Phosphopentomutase"/>
    <property type="match status" value="1"/>
</dbReference>
<evidence type="ECO:0000256" key="18">
    <source>
        <dbReference type="ARBA" id="ARBA00023235"/>
    </source>
</evidence>
<feature type="transmembrane region" description="Helical" evidence="19">
    <location>
        <begin position="817"/>
        <end position="835"/>
    </location>
</feature>
<feature type="transmembrane region" description="Helical" evidence="19">
    <location>
        <begin position="920"/>
        <end position="943"/>
    </location>
</feature>
<keyword evidence="9 19" id="KW-0812">Transmembrane</keyword>
<feature type="transmembrane region" description="Helical" evidence="19">
    <location>
        <begin position="774"/>
        <end position="797"/>
    </location>
</feature>
<dbReference type="GO" id="GO:0005737">
    <property type="term" value="C:cytoplasm"/>
    <property type="evidence" value="ECO:0007669"/>
    <property type="project" value="InterPro"/>
</dbReference>
<keyword evidence="16 19" id="KW-0472">Membrane</keyword>
<dbReference type="InterPro" id="IPR017850">
    <property type="entry name" value="Alkaline_phosphatase_core_sf"/>
</dbReference>
<evidence type="ECO:0000259" key="20">
    <source>
        <dbReference type="PROSITE" id="PS50893"/>
    </source>
</evidence>
<dbReference type="GO" id="GO:0022857">
    <property type="term" value="F:transmembrane transporter activity"/>
    <property type="evidence" value="ECO:0007669"/>
    <property type="project" value="InterPro"/>
</dbReference>
<evidence type="ECO:0000313" key="21">
    <source>
        <dbReference type="EMBL" id="CDW58373.1"/>
    </source>
</evidence>
<feature type="transmembrane region" description="Helical" evidence="19">
    <location>
        <begin position="949"/>
        <end position="971"/>
    </location>
</feature>
<dbReference type="PANTHER" id="PTHR43790:SF4">
    <property type="entry name" value="GUANOSINE IMPORT ATP-BINDING PROTEIN NUPO"/>
    <property type="match status" value="1"/>
</dbReference>
<dbReference type="CDD" id="cd03216">
    <property type="entry name" value="ABC_Carb_Monos_I"/>
    <property type="match status" value="1"/>
</dbReference>
<keyword evidence="6" id="KW-0813">Transport</keyword>
<feature type="transmembrane region" description="Helical" evidence="19">
    <location>
        <begin position="686"/>
        <end position="704"/>
    </location>
</feature>
<feature type="transmembrane region" description="Helical" evidence="19">
    <location>
        <begin position="597"/>
        <end position="617"/>
    </location>
</feature>
<evidence type="ECO:0000256" key="11">
    <source>
        <dbReference type="ARBA" id="ARBA00022737"/>
    </source>
</evidence>
<evidence type="ECO:0000256" key="5">
    <source>
        <dbReference type="ARBA" id="ARBA00010373"/>
    </source>
</evidence>
<dbReference type="InterPro" id="IPR050107">
    <property type="entry name" value="ABC_carbohydrate_import_ATPase"/>
</dbReference>
<accession>A0A077ZFN7</accession>
<dbReference type="InterPro" id="IPR006124">
    <property type="entry name" value="Metalloenzyme"/>
</dbReference>
<dbReference type="GO" id="GO:0016887">
    <property type="term" value="F:ATP hydrolysis activity"/>
    <property type="evidence" value="ECO:0007669"/>
    <property type="project" value="InterPro"/>
</dbReference>
<dbReference type="SUPFAM" id="SSF53649">
    <property type="entry name" value="Alkaline phosphatase-like"/>
    <property type="match status" value="1"/>
</dbReference>
<evidence type="ECO:0000256" key="1">
    <source>
        <dbReference type="ARBA" id="ARBA00001936"/>
    </source>
</evidence>
<dbReference type="NCBIfam" id="NF003766">
    <property type="entry name" value="PRK05362.1"/>
    <property type="match status" value="1"/>
</dbReference>
<dbReference type="FunFam" id="3.40.50.300:FF:001390">
    <property type="entry name" value="ABC transporter, ATP-binding protein"/>
    <property type="match status" value="1"/>
</dbReference>
<dbReference type="CDD" id="cd06580">
    <property type="entry name" value="TM_PBP1_transp_TpRbsC_like"/>
    <property type="match status" value="2"/>
</dbReference>
<dbReference type="Pfam" id="PF01676">
    <property type="entry name" value="Metalloenzyme"/>
    <property type="match status" value="1"/>
</dbReference>
<dbReference type="SUPFAM" id="SSF52540">
    <property type="entry name" value="P-loop containing nucleoside triphosphate hydrolases"/>
    <property type="match status" value="2"/>
</dbReference>
<gene>
    <name evidence="21" type="ORF">TTRE_0000668301</name>
</gene>
<evidence type="ECO:0000313" key="22">
    <source>
        <dbReference type="Proteomes" id="UP000030665"/>
    </source>
</evidence>
<feature type="transmembrane region" description="Helical" evidence="19">
    <location>
        <begin position="568"/>
        <end position="590"/>
    </location>
</feature>
<dbReference type="Gene3D" id="3.40.50.300">
    <property type="entry name" value="P-loop containing nucleotide triphosphate hydrolases"/>
    <property type="match status" value="2"/>
</dbReference>
<dbReference type="HAMAP" id="MF_00740">
    <property type="entry name" value="Phosphopentomut"/>
    <property type="match status" value="1"/>
</dbReference>
<dbReference type="CDD" id="cd16009">
    <property type="entry name" value="PPM"/>
    <property type="match status" value="1"/>
</dbReference>
<dbReference type="Gene3D" id="3.30.70.1250">
    <property type="entry name" value="Phosphopentomutase"/>
    <property type="match status" value="1"/>
</dbReference>
<dbReference type="GO" id="GO:0005886">
    <property type="term" value="C:plasma membrane"/>
    <property type="evidence" value="ECO:0007669"/>
    <property type="project" value="UniProtKB-SubCell"/>
</dbReference>
<keyword evidence="8" id="KW-0963">Cytoplasm</keyword>
<sequence>MRNITKQFGTFKANDNINLQIRKGEIHALLGENGAGKSTLMNVLSGLLQPTSGEILMDGQPVDISSPTKANQLGIGMVHQHFMLVDAFTVTENIILGSEPKKNGMLDKKKAKAEIVRLSEEYGLKVDPDAYIRDISVGMQQRVEILKTLYRGANVLIFDEPTAVLTPQEIDELITIMEGLINEGKSIILITHKLDEIKKVADRCSVIRRGQYIGTVDVKDVSSQQLADMMVGRSVSFKTDKVPATPGEVVLSIKNLVVKESRGLEAVKNLSLDVHRGEVVGIAGIDGNGQTELIQALTGLRKVESGTVTISGKDVTGKAPRHITETGVGHVPEDRHKYGLILPLPLSENIALQSYYHEPFSKTGILNYGEIDRYAKRLIEEYDVRTTSEKAPAASLSGGNQQKAIIAREVDRDPDLLIVSQPTRGLDVGAIEYIHKRLVEQRDKQKGVLLVSFELDEILNVSDRIAVIHAGEIVGIVDPKETSENELGLLMAGYSLEEARAELAKAVILGFVLGAVLMLVFGFNPIEGYNAMFSSAFQSKMSIGEILVGAGPLIFTALGFSVANSAGFFNVGLSGQALCGWVASIWVALSMPDSPKFVVLPLAIIAGALAGAAAAAIPGLLRAFFGTSEVIVTIMMNYVILYVANHIVNHVMSPDIISNKGVTKGVGLNASLREPWLTNLFGGSRVNMGIILALVFLVLVWFLMKRTTLGFEIRSVGLNPFASEYAGMSSKRTIVISMIISGTLAGLGGVVYGLGTFMNYFVQGTSVSIGFDGMAVSLLGNGSSVGILLSALLFSILKLGGQGMQFSGIPSELANSVIPLIIFFVAINYIVRVGLAKVMGGKKEVATVQEIESAPNEESEKGGKTLVYSAPLILTALGGVFSERSGIVNVGLEGIMVAGAFSSVVFNLAFADQFGAMTPWLGVLVGGLAGMAFSLLHAVATVSFRADHIISGTVMNLLAPPLAIFLIKVIYGKGQTDTIQQQFGYFDFPGLIGIGEAPDAEKFGDVGSDTLGHIAEEAGLNIPHLEQLGLGTIRPLKGVKDVAEHDGYATKLEEISVGKDTMTGHWEIAGLNIQTPFRVFPEGFPQELLDQISEFSGRGIIMGANKPYSGTEVIKDFGEEQMKTGDLIIYTSADPVLQIAAHEEIIPLEELYKICQYVRDITKDDPYMIGRIIARPYVGEPGNFTRTSNRHDYALDPFGKTVLDSLKDNGKDVIAVGKINDIFNGQGITDAVRTKSNMDGVDKLLEVMKNDFTGLSFTNLVDFDALFGHRRDVVGYAHAIEEFDLRIPEILDAMQDDDLLMITADHGNDPTFTGTDHTREYVPLLVYSKKMAAQGKLPQGYYSDIAATIAENFDVPATENGESFLKLLK</sequence>
<evidence type="ECO:0000256" key="10">
    <source>
        <dbReference type="ARBA" id="ARBA00022723"/>
    </source>
</evidence>
<dbReference type="Pfam" id="PF00005">
    <property type="entry name" value="ABC_tran"/>
    <property type="match status" value="2"/>
</dbReference>
<comment type="cofactor">
    <cofactor evidence="1">
        <name>Mn(2+)</name>
        <dbReference type="ChEBI" id="CHEBI:29035"/>
    </cofactor>
</comment>
<dbReference type="PANTHER" id="PTHR43790">
    <property type="entry name" value="CARBOHYDRATE TRANSPORT ATP-BINDING PROTEIN MG119-RELATED"/>
    <property type="match status" value="1"/>
</dbReference>
<name>A0A077ZFN7_TRITR</name>
<keyword evidence="14" id="KW-1278">Translocase</keyword>
<comment type="similarity">
    <text evidence="5">Belongs to the phosphopentomutase family.</text>
</comment>
<keyword evidence="15 19" id="KW-1133">Transmembrane helix</keyword>
<evidence type="ECO:0000256" key="12">
    <source>
        <dbReference type="ARBA" id="ARBA00022741"/>
    </source>
</evidence>
<dbReference type="InterPro" id="IPR003593">
    <property type="entry name" value="AAA+_ATPase"/>
</dbReference>
<keyword evidence="10" id="KW-0479">Metal-binding</keyword>
<dbReference type="SMART" id="SM00382">
    <property type="entry name" value="AAA"/>
    <property type="match status" value="2"/>
</dbReference>
<reference evidence="21" key="2">
    <citation type="submission" date="2014-03" db="EMBL/GenBank/DDBJ databases">
        <title>The whipworm genome and dual-species transcriptomics of an intimate host-pathogen interaction.</title>
        <authorList>
            <person name="Foth B.J."/>
            <person name="Tsai I.J."/>
            <person name="Reid A.J."/>
            <person name="Bancroft A.J."/>
            <person name="Nichol S."/>
            <person name="Tracey A."/>
            <person name="Holroyd N."/>
            <person name="Cotton J.A."/>
            <person name="Stanley E.J."/>
            <person name="Zarowiecki M."/>
            <person name="Liu J.Z."/>
            <person name="Huckvale T."/>
            <person name="Cooper P.J."/>
            <person name="Grencis R.K."/>
            <person name="Berriman M."/>
        </authorList>
    </citation>
    <scope>NUCLEOTIDE SEQUENCE [LARGE SCALE GENOMIC DNA]</scope>
</reference>
<keyword evidence="17" id="KW-0464">Manganese</keyword>
<evidence type="ECO:0000256" key="14">
    <source>
        <dbReference type="ARBA" id="ARBA00022967"/>
    </source>
</evidence>
<evidence type="ECO:0000256" key="17">
    <source>
        <dbReference type="ARBA" id="ARBA00023211"/>
    </source>
</evidence>